<proteinExistence type="predicted"/>
<evidence type="ECO:0000313" key="1">
    <source>
        <dbReference type="EMBL" id="KAG8233110.1"/>
    </source>
</evidence>
<comment type="caution">
    <text evidence="1">The sequence shown here is derived from an EMBL/GenBank/DDBJ whole genome shotgun (WGS) entry which is preliminary data.</text>
</comment>
<evidence type="ECO:0000313" key="2">
    <source>
        <dbReference type="Proteomes" id="UP000792457"/>
    </source>
</evidence>
<dbReference type="AlphaFoldDB" id="A0A8K0KDX4"/>
<dbReference type="Proteomes" id="UP000792457">
    <property type="component" value="Unassembled WGS sequence"/>
</dbReference>
<keyword evidence="2" id="KW-1185">Reference proteome</keyword>
<dbReference type="OrthoDB" id="10066052at2759"/>
<gene>
    <name evidence="1" type="ORF">J437_LFUL012536</name>
</gene>
<reference evidence="1" key="2">
    <citation type="submission" date="2017-10" db="EMBL/GenBank/DDBJ databases">
        <title>Ladona fulva Genome sequencing and assembly.</title>
        <authorList>
            <person name="Murali S."/>
            <person name="Richards S."/>
            <person name="Bandaranaike D."/>
            <person name="Bellair M."/>
            <person name="Blankenburg K."/>
            <person name="Chao H."/>
            <person name="Dinh H."/>
            <person name="Doddapaneni H."/>
            <person name="Dugan-Rocha S."/>
            <person name="Elkadiri S."/>
            <person name="Gnanaolivu R."/>
            <person name="Hernandez B."/>
            <person name="Skinner E."/>
            <person name="Javaid M."/>
            <person name="Lee S."/>
            <person name="Li M."/>
            <person name="Ming W."/>
            <person name="Munidasa M."/>
            <person name="Muniz J."/>
            <person name="Nguyen L."/>
            <person name="Hughes D."/>
            <person name="Osuji N."/>
            <person name="Pu L.-L."/>
            <person name="Puazo M."/>
            <person name="Qu C."/>
            <person name="Quiroz J."/>
            <person name="Raj R."/>
            <person name="Weissenberger G."/>
            <person name="Xin Y."/>
            <person name="Zou X."/>
            <person name="Han Y."/>
            <person name="Worley K."/>
            <person name="Muzny D."/>
            <person name="Gibbs R."/>
        </authorList>
    </citation>
    <scope>NUCLEOTIDE SEQUENCE</scope>
    <source>
        <strain evidence="1">Sampled in the wild</strain>
    </source>
</reference>
<organism evidence="1 2">
    <name type="scientific">Ladona fulva</name>
    <name type="common">Scarce chaser dragonfly</name>
    <name type="synonym">Libellula fulva</name>
    <dbReference type="NCBI Taxonomy" id="123851"/>
    <lineage>
        <taxon>Eukaryota</taxon>
        <taxon>Metazoa</taxon>
        <taxon>Ecdysozoa</taxon>
        <taxon>Arthropoda</taxon>
        <taxon>Hexapoda</taxon>
        <taxon>Insecta</taxon>
        <taxon>Pterygota</taxon>
        <taxon>Palaeoptera</taxon>
        <taxon>Odonata</taxon>
        <taxon>Epiprocta</taxon>
        <taxon>Anisoptera</taxon>
        <taxon>Libelluloidea</taxon>
        <taxon>Libellulidae</taxon>
        <taxon>Ladona</taxon>
    </lineage>
</organism>
<dbReference type="EMBL" id="KZ308688">
    <property type="protein sequence ID" value="KAG8233110.1"/>
    <property type="molecule type" value="Genomic_DNA"/>
</dbReference>
<name>A0A8K0KDX4_LADFU</name>
<reference evidence="1" key="1">
    <citation type="submission" date="2013-04" db="EMBL/GenBank/DDBJ databases">
        <authorList>
            <person name="Qu J."/>
            <person name="Murali S.C."/>
            <person name="Bandaranaike D."/>
            <person name="Bellair M."/>
            <person name="Blankenburg K."/>
            <person name="Chao H."/>
            <person name="Dinh H."/>
            <person name="Doddapaneni H."/>
            <person name="Downs B."/>
            <person name="Dugan-Rocha S."/>
            <person name="Elkadiri S."/>
            <person name="Gnanaolivu R.D."/>
            <person name="Hernandez B."/>
            <person name="Javaid M."/>
            <person name="Jayaseelan J.C."/>
            <person name="Lee S."/>
            <person name="Li M."/>
            <person name="Ming W."/>
            <person name="Munidasa M."/>
            <person name="Muniz J."/>
            <person name="Nguyen L."/>
            <person name="Ongeri F."/>
            <person name="Osuji N."/>
            <person name="Pu L.-L."/>
            <person name="Puazo M."/>
            <person name="Qu C."/>
            <person name="Quiroz J."/>
            <person name="Raj R."/>
            <person name="Weissenberger G."/>
            <person name="Xin Y."/>
            <person name="Zou X."/>
            <person name="Han Y."/>
            <person name="Richards S."/>
            <person name="Worley K."/>
            <person name="Muzny D."/>
            <person name="Gibbs R."/>
        </authorList>
    </citation>
    <scope>NUCLEOTIDE SEQUENCE</scope>
    <source>
        <strain evidence="1">Sampled in the wild</strain>
    </source>
</reference>
<accession>A0A8K0KDX4</accession>
<sequence length="196" mass="22160">MFRKDKLIEDLSSRVNILEQKELVNEIEIVGLSKQVITSPNLKEQVIHLCKNLNAQDVREADIANVYATQGVIRTLLLHCSMTLMQKCVVPLSSYEMPPSQNSLAILPITRKRKIKIVNSLEKKSCGLDIIRVHDIKNNNVLADLLTNFINNSLETGKVPDSLKVAILKAMLDEDCYCFEQIVNAECREKEIEIAL</sequence>
<protein>
    <submittedName>
        <fullName evidence="1">Uncharacterized protein</fullName>
    </submittedName>
</protein>